<keyword evidence="2" id="KW-1185">Reference proteome</keyword>
<sequence>YFDLKEMRWAISPRWDGATATDFLAEALAGNMLGIAVQQGDGGAWQELFGNAWHYAQVRLTALVVQPAGPAA</sequence>
<feature type="non-terminal residue" evidence="1">
    <location>
        <position position="72"/>
    </location>
</feature>
<dbReference type="Proteomes" id="UP000654075">
    <property type="component" value="Unassembled WGS sequence"/>
</dbReference>
<reference evidence="1" key="1">
    <citation type="submission" date="2021-02" db="EMBL/GenBank/DDBJ databases">
        <authorList>
            <person name="Dougan E. K."/>
            <person name="Rhodes N."/>
            <person name="Thang M."/>
            <person name="Chan C."/>
        </authorList>
    </citation>
    <scope>NUCLEOTIDE SEQUENCE</scope>
</reference>
<proteinExistence type="predicted"/>
<dbReference type="AlphaFoldDB" id="A0A813EVY5"/>
<protein>
    <submittedName>
        <fullName evidence="1">Uncharacterized protein</fullName>
    </submittedName>
</protein>
<evidence type="ECO:0000313" key="2">
    <source>
        <dbReference type="Proteomes" id="UP000654075"/>
    </source>
</evidence>
<feature type="non-terminal residue" evidence="1">
    <location>
        <position position="1"/>
    </location>
</feature>
<organism evidence="1 2">
    <name type="scientific">Polarella glacialis</name>
    <name type="common">Dinoflagellate</name>
    <dbReference type="NCBI Taxonomy" id="89957"/>
    <lineage>
        <taxon>Eukaryota</taxon>
        <taxon>Sar</taxon>
        <taxon>Alveolata</taxon>
        <taxon>Dinophyceae</taxon>
        <taxon>Suessiales</taxon>
        <taxon>Suessiaceae</taxon>
        <taxon>Polarella</taxon>
    </lineage>
</organism>
<name>A0A813EVY5_POLGL</name>
<evidence type="ECO:0000313" key="1">
    <source>
        <dbReference type="EMBL" id="CAE8604512.1"/>
    </source>
</evidence>
<accession>A0A813EVY5</accession>
<comment type="caution">
    <text evidence="1">The sequence shown here is derived from an EMBL/GenBank/DDBJ whole genome shotgun (WGS) entry which is preliminary data.</text>
</comment>
<dbReference type="EMBL" id="CAJNNV010016562">
    <property type="protein sequence ID" value="CAE8604512.1"/>
    <property type="molecule type" value="Genomic_DNA"/>
</dbReference>
<gene>
    <name evidence="1" type="ORF">PGLA1383_LOCUS22670</name>
</gene>